<evidence type="ECO:0000313" key="3">
    <source>
        <dbReference type="Proteomes" id="UP001590950"/>
    </source>
</evidence>
<organism evidence="2 3">
    <name type="scientific">Stereocaulon virgatum</name>
    <dbReference type="NCBI Taxonomy" id="373712"/>
    <lineage>
        <taxon>Eukaryota</taxon>
        <taxon>Fungi</taxon>
        <taxon>Dikarya</taxon>
        <taxon>Ascomycota</taxon>
        <taxon>Pezizomycotina</taxon>
        <taxon>Lecanoromycetes</taxon>
        <taxon>OSLEUM clade</taxon>
        <taxon>Lecanoromycetidae</taxon>
        <taxon>Lecanorales</taxon>
        <taxon>Lecanorineae</taxon>
        <taxon>Stereocaulaceae</taxon>
        <taxon>Stereocaulon</taxon>
    </lineage>
</organism>
<dbReference type="PANTHER" id="PTHR47643:SF2">
    <property type="entry name" value="TPR DOMAIN PROTEIN (AFU_ORTHOLOGUE AFUA_5G12710)"/>
    <property type="match status" value="1"/>
</dbReference>
<protein>
    <recommendedName>
        <fullName evidence="1">SET domain-containing protein</fullName>
    </recommendedName>
</protein>
<dbReference type="PANTHER" id="PTHR47643">
    <property type="entry name" value="TPR DOMAIN PROTEIN (AFU_ORTHOLOGUE AFUA_5G12710)"/>
    <property type="match status" value="1"/>
</dbReference>
<proteinExistence type="predicted"/>
<comment type="caution">
    <text evidence="2">The sequence shown here is derived from an EMBL/GenBank/DDBJ whole genome shotgun (WGS) entry which is preliminary data.</text>
</comment>
<dbReference type="InterPro" id="IPR053209">
    <property type="entry name" value="Gramillin-biosynth_MTr"/>
</dbReference>
<keyword evidence="3" id="KW-1185">Reference proteome</keyword>
<dbReference type="InterPro" id="IPR046341">
    <property type="entry name" value="SET_dom_sf"/>
</dbReference>
<name>A0ABR3ZTS1_9LECA</name>
<dbReference type="SMART" id="SM00317">
    <property type="entry name" value="SET"/>
    <property type="match status" value="1"/>
</dbReference>
<dbReference type="PROSITE" id="PS50280">
    <property type="entry name" value="SET"/>
    <property type="match status" value="1"/>
</dbReference>
<dbReference type="Pfam" id="PF00856">
    <property type="entry name" value="SET"/>
    <property type="match status" value="1"/>
</dbReference>
<gene>
    <name evidence="2" type="ORF">N7G274_010705</name>
</gene>
<dbReference type="InterPro" id="IPR001214">
    <property type="entry name" value="SET_dom"/>
</dbReference>
<dbReference type="Proteomes" id="UP001590950">
    <property type="component" value="Unassembled WGS sequence"/>
</dbReference>
<dbReference type="EMBL" id="JBEFKJ010000063">
    <property type="protein sequence ID" value="KAL2036568.1"/>
    <property type="molecule type" value="Genomic_DNA"/>
</dbReference>
<reference evidence="2 3" key="1">
    <citation type="submission" date="2024-09" db="EMBL/GenBank/DDBJ databases">
        <title>Rethinking Asexuality: The Enigmatic Case of Functional Sexual Genes in Lepraria (Stereocaulaceae).</title>
        <authorList>
            <person name="Doellman M."/>
            <person name="Sun Y."/>
            <person name="Barcenas-Pena A."/>
            <person name="Lumbsch H.T."/>
            <person name="Grewe F."/>
        </authorList>
    </citation>
    <scope>NUCLEOTIDE SEQUENCE [LARGE SCALE GENOMIC DNA]</scope>
    <source>
        <strain evidence="2 3">Mercado 3170</strain>
    </source>
</reference>
<dbReference type="SUPFAM" id="SSF82199">
    <property type="entry name" value="SET domain"/>
    <property type="match status" value="1"/>
</dbReference>
<accession>A0ABR3ZTS1</accession>
<evidence type="ECO:0000313" key="2">
    <source>
        <dbReference type="EMBL" id="KAL2036568.1"/>
    </source>
</evidence>
<feature type="domain" description="SET" evidence="1">
    <location>
        <begin position="19"/>
        <end position="202"/>
    </location>
</feature>
<sequence length="348" mass="39141">MYRAAKDTPPCLDNATFAGNVEVQASKGRGRGLFTTKDVIAGELLLCEKAFSYCSSKHSKTSILINTHTSQATLGTQADLITDIVQKIFWSPSLMPVFTSLYHGDYEPVDEAEVDGMPIIDTFLVNRIVSFNVFGCPRTSLENHSAKSTSESPHHTCRIFIKASHINHSCYSNARRSFIGDMQIVRATRNIPAGSEIVFWYAIPGPNYTYEKTQEKLKNWGFQCTCAICQQSKKIKKNVSSKRLALLEDLKAAFGNRTGADLPKAERILNAVEKTYTELASEVPRLALWHPYLLLTRIYCSKNQQDKVIETAWKVLKSLGFKIKRQNPLSLQSPFEIEQWGLMEDCLT</sequence>
<evidence type="ECO:0000259" key="1">
    <source>
        <dbReference type="PROSITE" id="PS50280"/>
    </source>
</evidence>
<dbReference type="Gene3D" id="2.170.270.10">
    <property type="entry name" value="SET domain"/>
    <property type="match status" value="1"/>
</dbReference>